<sequence length="84" mass="9357">YNAVFAFSSLGTYIDKSITGQRGIYNFHIHGELYHSIGGLLPSASSTCPCFAQLYIYDTNNETQNHLNIIPSLNPTTIEELTQM</sequence>
<dbReference type="EMBL" id="CAJVQB010043555">
    <property type="protein sequence ID" value="CAG8831261.1"/>
    <property type="molecule type" value="Genomic_DNA"/>
</dbReference>
<comment type="caution">
    <text evidence="1">The sequence shown here is derived from an EMBL/GenBank/DDBJ whole genome shotgun (WGS) entry which is preliminary data.</text>
</comment>
<dbReference type="Proteomes" id="UP000789901">
    <property type="component" value="Unassembled WGS sequence"/>
</dbReference>
<accession>A0ABN7WGS9</accession>
<evidence type="ECO:0000313" key="1">
    <source>
        <dbReference type="EMBL" id="CAG8831261.1"/>
    </source>
</evidence>
<feature type="non-terminal residue" evidence="1">
    <location>
        <position position="1"/>
    </location>
</feature>
<reference evidence="1 2" key="1">
    <citation type="submission" date="2021-06" db="EMBL/GenBank/DDBJ databases">
        <authorList>
            <person name="Kallberg Y."/>
            <person name="Tangrot J."/>
            <person name="Rosling A."/>
        </authorList>
    </citation>
    <scope>NUCLEOTIDE SEQUENCE [LARGE SCALE GENOMIC DNA]</scope>
    <source>
        <strain evidence="1 2">120-4 pot B 10/14</strain>
    </source>
</reference>
<keyword evidence="2" id="KW-1185">Reference proteome</keyword>
<dbReference type="PANTHER" id="PTHR45786:SF74">
    <property type="entry name" value="ATP-DEPENDENT DNA HELICASE"/>
    <property type="match status" value="1"/>
</dbReference>
<dbReference type="PANTHER" id="PTHR45786">
    <property type="entry name" value="DNA BINDING PROTEIN-LIKE"/>
    <property type="match status" value="1"/>
</dbReference>
<name>A0ABN7WGS9_GIGMA</name>
<proteinExistence type="predicted"/>
<organism evidence="1 2">
    <name type="scientific">Gigaspora margarita</name>
    <dbReference type="NCBI Taxonomy" id="4874"/>
    <lineage>
        <taxon>Eukaryota</taxon>
        <taxon>Fungi</taxon>
        <taxon>Fungi incertae sedis</taxon>
        <taxon>Mucoromycota</taxon>
        <taxon>Glomeromycotina</taxon>
        <taxon>Glomeromycetes</taxon>
        <taxon>Diversisporales</taxon>
        <taxon>Gigasporaceae</taxon>
        <taxon>Gigaspora</taxon>
    </lineage>
</organism>
<protein>
    <submittedName>
        <fullName evidence="1">30504_t:CDS:1</fullName>
    </submittedName>
</protein>
<gene>
    <name evidence="1" type="ORF">GMARGA_LOCUS30612</name>
</gene>
<evidence type="ECO:0000313" key="2">
    <source>
        <dbReference type="Proteomes" id="UP000789901"/>
    </source>
</evidence>